<sequence>MGQARMPQEQVDSFINFFKKCPHQVLFDVIKHLKERGILVTSKEHLFDLSAKFKQLLRGSNEIPSEMMTGLHAAYEVQVRTAMALPNGQKMRTLPPNEDRMQSSDLLSHLSLISIDALSLSLAASAPSSRSVEQTLQIKYNTPVLDQQDLLHQKHQDLVKRLTSVPVYASAELEGRGAESMEGLLSERIRAAEGKGCSASSLEDANISGMCERSKMNNCLKSLVDCGNVFAMTVGDETFYVHCDHSEPYRCKGESGNPGLPFRPWLTFSGQMNQGVLEYFTSKILSVVFRNPGIREDSLSAQFDYFSEVHVREMLLSMAAAGLLRVEELQSSDGGVNRGTKHYFTALLPHQFLPQQQPSQVGV</sequence>
<evidence type="ECO:0000313" key="1">
    <source>
        <dbReference type="EMBL" id="CAE0021463.1"/>
    </source>
</evidence>
<dbReference type="GO" id="GO:0000127">
    <property type="term" value="C:transcription factor TFIIIC complex"/>
    <property type="evidence" value="ECO:0007669"/>
    <property type="project" value="InterPro"/>
</dbReference>
<dbReference type="GO" id="GO:0003677">
    <property type="term" value="F:DNA binding"/>
    <property type="evidence" value="ECO:0007669"/>
    <property type="project" value="InterPro"/>
</dbReference>
<gene>
    <name evidence="1" type="ORF">CLAU1311_LOCUS5402</name>
</gene>
<organism evidence="1">
    <name type="scientific">Chloropicon laureae</name>
    <dbReference type="NCBI Taxonomy" id="464258"/>
    <lineage>
        <taxon>Eukaryota</taxon>
        <taxon>Viridiplantae</taxon>
        <taxon>Chlorophyta</taxon>
        <taxon>Chloropicophyceae</taxon>
        <taxon>Chloropicales</taxon>
        <taxon>Chloropicaceae</taxon>
        <taxon>Chloropicon</taxon>
    </lineage>
</organism>
<dbReference type="PANTHER" id="PTHR15180:SF1">
    <property type="entry name" value="GENERAL TRANSCRIPTION FACTOR 3C POLYPEPTIDE 1"/>
    <property type="match status" value="1"/>
</dbReference>
<dbReference type="AlphaFoldDB" id="A0A7S2Z4B0"/>
<dbReference type="GO" id="GO:0042791">
    <property type="term" value="P:5S class rRNA transcription by RNA polymerase III"/>
    <property type="evidence" value="ECO:0007669"/>
    <property type="project" value="TreeGrafter"/>
</dbReference>
<dbReference type="InterPro" id="IPR044210">
    <property type="entry name" value="Tfc3-like"/>
</dbReference>
<proteinExistence type="predicted"/>
<dbReference type="PANTHER" id="PTHR15180">
    <property type="entry name" value="GENERAL TRANSCRIPTION FACTOR 3C POLYPEPTIDE 1"/>
    <property type="match status" value="1"/>
</dbReference>
<accession>A0A7S2Z4B0</accession>
<name>A0A7S2Z4B0_9CHLO</name>
<dbReference type="EMBL" id="HBHU01008352">
    <property type="protein sequence ID" value="CAE0021463.1"/>
    <property type="molecule type" value="Transcribed_RNA"/>
</dbReference>
<dbReference type="GO" id="GO:0006384">
    <property type="term" value="P:transcription initiation at RNA polymerase III promoter"/>
    <property type="evidence" value="ECO:0007669"/>
    <property type="project" value="InterPro"/>
</dbReference>
<protein>
    <submittedName>
        <fullName evidence="1">Uncharacterized protein</fullName>
    </submittedName>
</protein>
<reference evidence="1" key="1">
    <citation type="submission" date="2021-01" db="EMBL/GenBank/DDBJ databases">
        <authorList>
            <person name="Corre E."/>
            <person name="Pelletier E."/>
            <person name="Niang G."/>
            <person name="Scheremetjew M."/>
            <person name="Finn R."/>
            <person name="Kale V."/>
            <person name="Holt S."/>
            <person name="Cochrane G."/>
            <person name="Meng A."/>
            <person name="Brown T."/>
            <person name="Cohen L."/>
        </authorList>
    </citation>
    <scope>NUCLEOTIDE SEQUENCE</scope>
    <source>
        <strain evidence="1">RCC856</strain>
    </source>
</reference>